<evidence type="ECO:0000313" key="2">
    <source>
        <dbReference type="Proteomes" id="UP000298127"/>
    </source>
</evidence>
<organism evidence="1 2">
    <name type="scientific">Orlajensenia leifsoniae</name>
    <dbReference type="NCBI Taxonomy" id="2561933"/>
    <lineage>
        <taxon>Bacteria</taxon>
        <taxon>Bacillati</taxon>
        <taxon>Actinomycetota</taxon>
        <taxon>Actinomycetes</taxon>
        <taxon>Micrococcales</taxon>
        <taxon>Microbacteriaceae</taxon>
        <taxon>Orlajensenia</taxon>
    </lineage>
</organism>
<sequence length="534" mass="56493">MSHLRWRVQADPERGSALISALIFMLLLASLSLVLASVLLAQAVPEKLAFKGTRTVYAAESGMQSTLGVLRSIPALPDASGKIYGNKAKLPCAVSGTVDGVATGARYAATIRYYATDPGAQTDAWRNSTTNQILCTVGAGTAIQPKYALIVSVGQDAAVAGQSATFGNRSLAAVYEFPLTNVNIPGGYIYAFGTTVCLQAEGLTAGSLVRYQTAANCNNPTTQYWVYDTNYTLRLASSTLTATPLCITGPTTTGSTATEKVKLQACKSSSDTTRSTQLWSYEGGDRWRGQNTTISTGYNTLCLSSGQNTTTPTGGVTGTPPVPLLYLSVGTLCADKVAWGSFTPQAAVGPGNASYATKEVTNYKEFGRCLDVTAGSITSTYMITYPCKQDPSGTGTPPGTGFLYWNHKWFYNEPAAGASSAPDQDFYVYDGSGTKKCLQTPLDTASSKYVIFTGCSSSEVRQDWTRVGSTGDYATSYLFLDTYGRCLAINPADLHDSAYSKVVVATCNGSTLQKWNAPPNSTSSSFGSYRELGG</sequence>
<keyword evidence="2" id="KW-1185">Reference proteome</keyword>
<evidence type="ECO:0000313" key="1">
    <source>
        <dbReference type="EMBL" id="TFW00125.1"/>
    </source>
</evidence>
<dbReference type="EMBL" id="SPQZ01000001">
    <property type="protein sequence ID" value="TFW00125.1"/>
    <property type="molecule type" value="Genomic_DNA"/>
</dbReference>
<dbReference type="RefSeq" id="WP_135118963.1">
    <property type="nucleotide sequence ID" value="NZ_SPQZ01000001.1"/>
</dbReference>
<reference evidence="1 2" key="1">
    <citation type="journal article" date="2018" name="J. Microbiol.">
        <title>Leifsonia flava sp. nov., a novel actinobacterium isolated from the rhizosphere of Aquilegia viridiflora.</title>
        <authorList>
            <person name="Cai Y."/>
            <person name="Tao W.Z."/>
            <person name="Ma Y.J."/>
            <person name="Cheng J."/>
            <person name="Zhang M.Y."/>
            <person name="Zhang Y.X."/>
        </authorList>
    </citation>
    <scope>NUCLEOTIDE SEQUENCE [LARGE SCALE GENOMIC DNA]</scope>
    <source>
        <strain evidence="1 2">SYP-B2174</strain>
    </source>
</reference>
<dbReference type="PROSITE" id="PS50231">
    <property type="entry name" value="RICIN_B_LECTIN"/>
    <property type="match status" value="2"/>
</dbReference>
<name>A0A4Y9R695_9MICO</name>
<accession>A0A4Y9R695</accession>
<protein>
    <recommendedName>
        <fullName evidence="3">Ricin B lectin domain-containing protein</fullName>
    </recommendedName>
</protein>
<evidence type="ECO:0008006" key="3">
    <source>
        <dbReference type="Google" id="ProtNLM"/>
    </source>
</evidence>
<dbReference type="Gene3D" id="2.80.10.50">
    <property type="match status" value="2"/>
</dbReference>
<proteinExistence type="predicted"/>
<gene>
    <name evidence="1" type="ORF">E4M00_02730</name>
</gene>
<dbReference type="Proteomes" id="UP000298127">
    <property type="component" value="Unassembled WGS sequence"/>
</dbReference>
<dbReference type="SUPFAM" id="SSF50370">
    <property type="entry name" value="Ricin B-like lectins"/>
    <property type="match status" value="2"/>
</dbReference>
<dbReference type="AlphaFoldDB" id="A0A4Y9R695"/>
<comment type="caution">
    <text evidence="1">The sequence shown here is derived from an EMBL/GenBank/DDBJ whole genome shotgun (WGS) entry which is preliminary data.</text>
</comment>
<dbReference type="InterPro" id="IPR035992">
    <property type="entry name" value="Ricin_B-like_lectins"/>
</dbReference>